<accession>A0A9D4UJ76</accession>
<evidence type="ECO:0000256" key="1">
    <source>
        <dbReference type="SAM" id="MobiDB-lite"/>
    </source>
</evidence>
<dbReference type="AlphaFoldDB" id="A0A9D4UJ76"/>
<evidence type="ECO:0000313" key="2">
    <source>
        <dbReference type="EMBL" id="KAI5068884.1"/>
    </source>
</evidence>
<dbReference type="Proteomes" id="UP000886520">
    <property type="component" value="Chromosome 16"/>
</dbReference>
<organism evidence="2 3">
    <name type="scientific">Adiantum capillus-veneris</name>
    <name type="common">Maidenhair fern</name>
    <dbReference type="NCBI Taxonomy" id="13818"/>
    <lineage>
        <taxon>Eukaryota</taxon>
        <taxon>Viridiplantae</taxon>
        <taxon>Streptophyta</taxon>
        <taxon>Embryophyta</taxon>
        <taxon>Tracheophyta</taxon>
        <taxon>Polypodiopsida</taxon>
        <taxon>Polypodiidae</taxon>
        <taxon>Polypodiales</taxon>
        <taxon>Pteridineae</taxon>
        <taxon>Pteridaceae</taxon>
        <taxon>Vittarioideae</taxon>
        <taxon>Adiantum</taxon>
    </lineage>
</organism>
<name>A0A9D4UJ76_ADICA</name>
<sequence>MKSNKQKRPEFGTTESQKRIKALFKLFTDEVIERTYINNNGGFDCTSMTPAQKHCKLDANIALRLGQLDDTRARLSGKSVLLWMNKQSTPYLLLTSLRDTIEKPQPCDTTDASISKPRLVTKEG</sequence>
<reference evidence="2" key="1">
    <citation type="submission" date="2021-01" db="EMBL/GenBank/DDBJ databases">
        <title>Adiantum capillus-veneris genome.</title>
        <authorList>
            <person name="Fang Y."/>
            <person name="Liao Q."/>
        </authorList>
    </citation>
    <scope>NUCLEOTIDE SEQUENCE</scope>
    <source>
        <strain evidence="2">H3</strain>
        <tissue evidence="2">Leaf</tissue>
    </source>
</reference>
<feature type="region of interest" description="Disordered" evidence="1">
    <location>
        <begin position="104"/>
        <end position="124"/>
    </location>
</feature>
<dbReference type="EMBL" id="JABFUD020000016">
    <property type="protein sequence ID" value="KAI5068884.1"/>
    <property type="molecule type" value="Genomic_DNA"/>
</dbReference>
<proteinExistence type="predicted"/>
<gene>
    <name evidence="2" type="ORF">GOP47_0017229</name>
</gene>
<evidence type="ECO:0000313" key="3">
    <source>
        <dbReference type="Proteomes" id="UP000886520"/>
    </source>
</evidence>
<keyword evidence="3" id="KW-1185">Reference proteome</keyword>
<comment type="caution">
    <text evidence="2">The sequence shown here is derived from an EMBL/GenBank/DDBJ whole genome shotgun (WGS) entry which is preliminary data.</text>
</comment>
<protein>
    <submittedName>
        <fullName evidence="2">Uncharacterized protein</fullName>
    </submittedName>
</protein>